<evidence type="ECO:0000313" key="2">
    <source>
        <dbReference type="Proteomes" id="UP000248688"/>
    </source>
</evidence>
<dbReference type="AlphaFoldDB" id="A0A2Z4ILZ1"/>
<reference evidence="1 2" key="1">
    <citation type="submission" date="2018-06" db="EMBL/GenBank/DDBJ databases">
        <title>Echinicola strongylocentroti sp. nov., isolated from a sea urchin Strongylocentrotus intermedius.</title>
        <authorList>
            <person name="Bae S.S."/>
        </authorList>
    </citation>
    <scope>NUCLEOTIDE SEQUENCE [LARGE SCALE GENOMIC DNA]</scope>
    <source>
        <strain evidence="1 2">MEBiC08714</strain>
    </source>
</reference>
<gene>
    <name evidence="1" type="ORF">DN752_18205</name>
</gene>
<sequence length="336" mass="39101">MKCVYFVLVSLVLLFSNGCRNEVGKVHPDGFTELDSIINVMEVDLRPLEGEIEALASITEYLFKHQDEFVTKASREDYKLSDSGVIYRKVDNKEESSVHVSSIFKKKNEVYDQIYITEALDSAFCEVYSKIPVVSQVYFNTKLQMCRIYPSLDVLNVFDDDMDLTTFNFYYMADEVRNPEKKSKWVEDVYVDPAGRGWILSLIHPVYYQGELEGVMGLDITVNDIIQRFLKHNNRKLLIIDASGNIVAGTNDAIEVLNLPPLRNHTYVQTINSDNFRKEDYNLFKSKSKEVRKMVAKFLLEKDNAYEMKDDYSQQDYIVYCRQMNLLNWYVLEVKS</sequence>
<accession>A0A2Z4ILZ1</accession>
<dbReference type="Gene3D" id="3.30.450.20">
    <property type="entry name" value="PAS domain"/>
    <property type="match status" value="1"/>
</dbReference>
<dbReference type="EMBL" id="CP030041">
    <property type="protein sequence ID" value="AWW31914.1"/>
    <property type="molecule type" value="Genomic_DNA"/>
</dbReference>
<dbReference type="GO" id="GO:0006508">
    <property type="term" value="P:proteolysis"/>
    <property type="evidence" value="ECO:0007669"/>
    <property type="project" value="UniProtKB-KW"/>
</dbReference>
<dbReference type="Proteomes" id="UP000248688">
    <property type="component" value="Chromosome"/>
</dbReference>
<keyword evidence="1" id="KW-0378">Hydrolase</keyword>
<name>A0A2Z4ILZ1_9BACT</name>
<dbReference type="KEGG" id="est:DN752_18205"/>
<organism evidence="1 2">
    <name type="scientific">Echinicola strongylocentroti</name>
    <dbReference type="NCBI Taxonomy" id="1795355"/>
    <lineage>
        <taxon>Bacteria</taxon>
        <taxon>Pseudomonadati</taxon>
        <taxon>Bacteroidota</taxon>
        <taxon>Cytophagia</taxon>
        <taxon>Cytophagales</taxon>
        <taxon>Cyclobacteriaceae</taxon>
        <taxon>Echinicola</taxon>
    </lineage>
</organism>
<dbReference type="OrthoDB" id="9770795at2"/>
<protein>
    <submittedName>
        <fullName evidence="1">Cysteine protease</fullName>
    </submittedName>
</protein>
<dbReference type="GO" id="GO:0008233">
    <property type="term" value="F:peptidase activity"/>
    <property type="evidence" value="ECO:0007669"/>
    <property type="project" value="UniProtKB-KW"/>
</dbReference>
<proteinExistence type="predicted"/>
<keyword evidence="2" id="KW-1185">Reference proteome</keyword>
<keyword evidence="1" id="KW-0645">Protease</keyword>
<dbReference type="RefSeq" id="WP_112785287.1">
    <property type="nucleotide sequence ID" value="NZ_CP030041.1"/>
</dbReference>
<evidence type="ECO:0000313" key="1">
    <source>
        <dbReference type="EMBL" id="AWW31914.1"/>
    </source>
</evidence>